<feature type="compositionally biased region" description="Polar residues" evidence="2">
    <location>
        <begin position="181"/>
        <end position="202"/>
    </location>
</feature>
<name>A0A9D4PVF9_RHISA</name>
<dbReference type="Proteomes" id="UP000821837">
    <property type="component" value="Unassembled WGS sequence"/>
</dbReference>
<protein>
    <recommendedName>
        <fullName evidence="3">CCHC-type domain-containing protein</fullName>
    </recommendedName>
</protein>
<keyword evidence="1" id="KW-0863">Zinc-finger</keyword>
<evidence type="ECO:0000256" key="2">
    <source>
        <dbReference type="SAM" id="MobiDB-lite"/>
    </source>
</evidence>
<feature type="region of interest" description="Disordered" evidence="2">
    <location>
        <begin position="877"/>
        <end position="899"/>
    </location>
</feature>
<evidence type="ECO:0000259" key="3">
    <source>
        <dbReference type="PROSITE" id="PS50158"/>
    </source>
</evidence>
<dbReference type="PANTHER" id="PTHR31635:SF196">
    <property type="entry name" value="REVERSE TRANSCRIPTASE DOMAIN-CONTAINING PROTEIN-RELATED"/>
    <property type="match status" value="1"/>
</dbReference>
<dbReference type="AlphaFoldDB" id="A0A9D4PVF9"/>
<organism evidence="4 5">
    <name type="scientific">Rhipicephalus sanguineus</name>
    <name type="common">Brown dog tick</name>
    <name type="synonym">Ixodes sanguineus</name>
    <dbReference type="NCBI Taxonomy" id="34632"/>
    <lineage>
        <taxon>Eukaryota</taxon>
        <taxon>Metazoa</taxon>
        <taxon>Ecdysozoa</taxon>
        <taxon>Arthropoda</taxon>
        <taxon>Chelicerata</taxon>
        <taxon>Arachnida</taxon>
        <taxon>Acari</taxon>
        <taxon>Parasitiformes</taxon>
        <taxon>Ixodida</taxon>
        <taxon>Ixodoidea</taxon>
        <taxon>Ixodidae</taxon>
        <taxon>Rhipicephalinae</taxon>
        <taxon>Rhipicephalus</taxon>
        <taxon>Rhipicephalus</taxon>
    </lineage>
</organism>
<feature type="region of interest" description="Disordered" evidence="2">
    <location>
        <begin position="346"/>
        <end position="452"/>
    </location>
</feature>
<dbReference type="EMBL" id="JABSTV010001250">
    <property type="protein sequence ID" value="KAH7956544.1"/>
    <property type="molecule type" value="Genomic_DNA"/>
</dbReference>
<feature type="region of interest" description="Disordered" evidence="2">
    <location>
        <begin position="180"/>
        <end position="330"/>
    </location>
</feature>
<dbReference type="Pfam" id="PF00078">
    <property type="entry name" value="RVT_1"/>
    <property type="match status" value="1"/>
</dbReference>
<accession>A0A9D4PVF9</accession>
<keyword evidence="5" id="KW-1185">Reference proteome</keyword>
<sequence>MGVSKFLVCTRNASQATRLMVAEGFRVNNERVAVEAAGPPITFVNVYRFPAYIPDEILTNALSQYGKVKSVTFTTVASRQNKLNGVRVVKMEMSKPVPNFTTIAGHRIMCEYRGMRRVCARCGDVGHMATACSAEYCKRCGIFGHGTVGCEAECKRCGGRHGTKECFRKRSYVAAARGFPASNSDQASRTAPPNPQASSSGLQVLKPRTPPLSAKKAPNYWDNEGAAEKEVPSDVTASSAPQVESPESPEANDTTTEVDLTADSETDPSSTETSRDSWPEQQSGEEEQEVPENATRPDGDAHSPPRVDDESFPPLPPGNSRVCNPDETPIVSCGRYVIPADHAYVRPAISPGPSHPASASASQERVATTMNTPQPALEQRHRSRSRRRQVGGDGRTTAERSGSADNNLRRSKAADGSSDSEAARPAKSKKARKGSVGDGSPTPRGDTRPGLRCRSRDLAHFQATDSGDAVPSAQRMHELCKHLQRPAEEEFTTLCGEAVMDELVVAIRNMPPNSAPGVDGLTAGFYATFLDILGEALLSLLNLTLVQHERPDSFGAGRIALLLKDGAPPNDPFSYTRGIRQGCPLGPTFFILSIEPLLTQLTGNKGIRGFASTGENEIKVLAYADDVSLFVRDVRSFQEFWRSFSLYAEISGAEINSGKSKALLFGDFPEEAIGSIQTVTAVKVLEIYFCRGGVAETTWQKALERAQLAAARVRHLDLTLREKALIAKTSICAFANYACRVVVMPSKTANRINKIIGSLLWDDKPAPVRRNLLQLPEKEGGLGLPHVMTVGKVLALKTARFLHQASDYIGKGLLRYWCSTNTGLLDADRHLGPLAEFPSAFYKAAVNTKRMLDTEVADCDVDKDPPARIVEEKCKTSFGKGTGRSSQPKNAYTGSASCPPPAAPTAVQTTLDRNRGAFAKLVVACTLFIIWKRRCLAAVRKRTVRAAYPAVSRVRMLVWKHLTEELEASGEEKFLRRWHTKFFFIREGQVAHPITPY</sequence>
<feature type="compositionally biased region" description="Low complexity" evidence="2">
    <location>
        <begin position="347"/>
        <end position="362"/>
    </location>
</feature>
<reference evidence="4" key="1">
    <citation type="journal article" date="2020" name="Cell">
        <title>Large-Scale Comparative Analyses of Tick Genomes Elucidate Their Genetic Diversity and Vector Capacities.</title>
        <authorList>
            <consortium name="Tick Genome and Microbiome Consortium (TIGMIC)"/>
            <person name="Jia N."/>
            <person name="Wang J."/>
            <person name="Shi W."/>
            <person name="Du L."/>
            <person name="Sun Y."/>
            <person name="Zhan W."/>
            <person name="Jiang J.F."/>
            <person name="Wang Q."/>
            <person name="Zhang B."/>
            <person name="Ji P."/>
            <person name="Bell-Sakyi L."/>
            <person name="Cui X.M."/>
            <person name="Yuan T.T."/>
            <person name="Jiang B.G."/>
            <person name="Yang W.F."/>
            <person name="Lam T.T."/>
            <person name="Chang Q.C."/>
            <person name="Ding S.J."/>
            <person name="Wang X.J."/>
            <person name="Zhu J.G."/>
            <person name="Ruan X.D."/>
            <person name="Zhao L."/>
            <person name="Wei J.T."/>
            <person name="Ye R.Z."/>
            <person name="Que T.C."/>
            <person name="Du C.H."/>
            <person name="Zhou Y.H."/>
            <person name="Cheng J.X."/>
            <person name="Dai P.F."/>
            <person name="Guo W.B."/>
            <person name="Han X.H."/>
            <person name="Huang E.J."/>
            <person name="Li L.F."/>
            <person name="Wei W."/>
            <person name="Gao Y.C."/>
            <person name="Liu J.Z."/>
            <person name="Shao H.Z."/>
            <person name="Wang X."/>
            <person name="Wang C.C."/>
            <person name="Yang T.C."/>
            <person name="Huo Q.B."/>
            <person name="Li W."/>
            <person name="Chen H.Y."/>
            <person name="Chen S.E."/>
            <person name="Zhou L.G."/>
            <person name="Ni X.B."/>
            <person name="Tian J.H."/>
            <person name="Sheng Y."/>
            <person name="Liu T."/>
            <person name="Pan Y.S."/>
            <person name="Xia L.Y."/>
            <person name="Li J."/>
            <person name="Zhao F."/>
            <person name="Cao W.C."/>
        </authorList>
    </citation>
    <scope>NUCLEOTIDE SEQUENCE</scope>
    <source>
        <strain evidence="4">Rsan-2018</strain>
    </source>
</reference>
<dbReference type="InterPro" id="IPR000477">
    <property type="entry name" value="RT_dom"/>
</dbReference>
<evidence type="ECO:0000313" key="5">
    <source>
        <dbReference type="Proteomes" id="UP000821837"/>
    </source>
</evidence>
<gene>
    <name evidence="4" type="ORF">HPB52_010470</name>
</gene>
<dbReference type="InterPro" id="IPR001878">
    <property type="entry name" value="Znf_CCHC"/>
</dbReference>
<keyword evidence="1" id="KW-0479">Metal-binding</keyword>
<reference evidence="4" key="2">
    <citation type="submission" date="2021-09" db="EMBL/GenBank/DDBJ databases">
        <authorList>
            <person name="Jia N."/>
            <person name="Wang J."/>
            <person name="Shi W."/>
            <person name="Du L."/>
            <person name="Sun Y."/>
            <person name="Zhan W."/>
            <person name="Jiang J."/>
            <person name="Wang Q."/>
            <person name="Zhang B."/>
            <person name="Ji P."/>
            <person name="Sakyi L.B."/>
            <person name="Cui X."/>
            <person name="Yuan T."/>
            <person name="Jiang B."/>
            <person name="Yang W."/>
            <person name="Lam T.T.-Y."/>
            <person name="Chang Q."/>
            <person name="Ding S."/>
            <person name="Wang X."/>
            <person name="Zhu J."/>
            <person name="Ruan X."/>
            <person name="Zhao L."/>
            <person name="Wei J."/>
            <person name="Que T."/>
            <person name="Du C."/>
            <person name="Cheng J."/>
            <person name="Dai P."/>
            <person name="Han X."/>
            <person name="Huang E."/>
            <person name="Gao Y."/>
            <person name="Liu J."/>
            <person name="Shao H."/>
            <person name="Ye R."/>
            <person name="Li L."/>
            <person name="Wei W."/>
            <person name="Wang X."/>
            <person name="Wang C."/>
            <person name="Huo Q."/>
            <person name="Li W."/>
            <person name="Guo W."/>
            <person name="Chen H."/>
            <person name="Chen S."/>
            <person name="Zhou L."/>
            <person name="Zhou L."/>
            <person name="Ni X."/>
            <person name="Tian J."/>
            <person name="Zhou Y."/>
            <person name="Sheng Y."/>
            <person name="Liu T."/>
            <person name="Pan Y."/>
            <person name="Xia L."/>
            <person name="Li J."/>
            <person name="Zhao F."/>
            <person name="Cao W."/>
        </authorList>
    </citation>
    <scope>NUCLEOTIDE SEQUENCE</scope>
    <source>
        <strain evidence="4">Rsan-2018</strain>
        <tissue evidence="4">Larvae</tissue>
    </source>
</reference>
<dbReference type="GO" id="GO:0003676">
    <property type="term" value="F:nucleic acid binding"/>
    <property type="evidence" value="ECO:0007669"/>
    <property type="project" value="InterPro"/>
</dbReference>
<proteinExistence type="predicted"/>
<dbReference type="PROSITE" id="PS50158">
    <property type="entry name" value="ZF_CCHC"/>
    <property type="match status" value="1"/>
</dbReference>
<keyword evidence="1" id="KW-0862">Zinc</keyword>
<feature type="compositionally biased region" description="Polar residues" evidence="2">
    <location>
        <begin position="363"/>
        <end position="374"/>
    </location>
</feature>
<dbReference type="PANTHER" id="PTHR31635">
    <property type="entry name" value="REVERSE TRANSCRIPTASE DOMAIN-CONTAINING PROTEIN-RELATED"/>
    <property type="match status" value="1"/>
</dbReference>
<feature type="compositionally biased region" description="Polar residues" evidence="2">
    <location>
        <begin position="883"/>
        <end position="894"/>
    </location>
</feature>
<evidence type="ECO:0000313" key="4">
    <source>
        <dbReference type="EMBL" id="KAH7956544.1"/>
    </source>
</evidence>
<feature type="domain" description="CCHC-type" evidence="3">
    <location>
        <begin position="119"/>
        <end position="132"/>
    </location>
</feature>
<dbReference type="GO" id="GO:0008270">
    <property type="term" value="F:zinc ion binding"/>
    <property type="evidence" value="ECO:0007669"/>
    <property type="project" value="UniProtKB-KW"/>
</dbReference>
<feature type="compositionally biased region" description="Basic and acidic residues" evidence="2">
    <location>
        <begin position="295"/>
        <end position="309"/>
    </location>
</feature>
<evidence type="ECO:0000256" key="1">
    <source>
        <dbReference type="PROSITE-ProRule" id="PRU00047"/>
    </source>
</evidence>
<comment type="caution">
    <text evidence="4">The sequence shown here is derived from an EMBL/GenBank/DDBJ whole genome shotgun (WGS) entry which is preliminary data.</text>
</comment>
<dbReference type="VEuPathDB" id="VectorBase:RSAN_055510"/>